<dbReference type="SUPFAM" id="SSF81606">
    <property type="entry name" value="PP2C-like"/>
    <property type="match status" value="1"/>
</dbReference>
<keyword evidence="4" id="KW-1185">Reference proteome</keyword>
<dbReference type="KEGG" id="kco:BWI95_16410"/>
<feature type="region of interest" description="Disordered" evidence="1">
    <location>
        <begin position="105"/>
        <end position="128"/>
    </location>
</feature>
<evidence type="ECO:0000313" key="4">
    <source>
        <dbReference type="Proteomes" id="UP000187148"/>
    </source>
</evidence>
<dbReference type="InterPro" id="IPR036457">
    <property type="entry name" value="PPM-type-like_dom_sf"/>
</dbReference>
<evidence type="ECO:0000256" key="1">
    <source>
        <dbReference type="SAM" id="MobiDB-lite"/>
    </source>
</evidence>
<dbReference type="Gene3D" id="3.60.40.10">
    <property type="entry name" value="PPM-type phosphatase domain"/>
    <property type="match status" value="1"/>
</dbReference>
<reference evidence="3 4" key="1">
    <citation type="submission" date="2017-01" db="EMBL/GenBank/DDBJ databases">
        <authorList>
            <person name="Cao J.-M."/>
        </authorList>
    </citation>
    <scope>NUCLEOTIDE SEQUENCE [LARGE SCALE GENOMIC DNA]</scope>
    <source>
        <strain evidence="3 4">888-76</strain>
    </source>
</reference>
<evidence type="ECO:0000259" key="2">
    <source>
        <dbReference type="Pfam" id="PF13672"/>
    </source>
</evidence>
<dbReference type="AlphaFoldDB" id="A0A807LKG4"/>
<name>A0A807LKG4_9ENTR</name>
<gene>
    <name evidence="3" type="ORF">BWI95_16410</name>
</gene>
<dbReference type="RefSeq" id="WP_076769848.1">
    <property type="nucleotide sequence ID" value="NZ_CP019445.1"/>
</dbReference>
<evidence type="ECO:0000313" key="3">
    <source>
        <dbReference type="EMBL" id="APZ06520.1"/>
    </source>
</evidence>
<dbReference type="Proteomes" id="UP000187148">
    <property type="component" value="Chromosome"/>
</dbReference>
<protein>
    <recommendedName>
        <fullName evidence="2">PPM-type phosphatase domain-containing protein</fullName>
    </recommendedName>
</protein>
<dbReference type="EMBL" id="CP019445">
    <property type="protein sequence ID" value="APZ06520.1"/>
    <property type="molecule type" value="Genomic_DNA"/>
</dbReference>
<accession>A0A807LKG4</accession>
<organism evidence="3 4">
    <name type="scientific">Kosakonia cowanii JCM 10956 = DSM 18146</name>
    <dbReference type="NCBI Taxonomy" id="1300165"/>
    <lineage>
        <taxon>Bacteria</taxon>
        <taxon>Pseudomonadati</taxon>
        <taxon>Pseudomonadota</taxon>
        <taxon>Gammaproteobacteria</taxon>
        <taxon>Enterobacterales</taxon>
        <taxon>Enterobacteriaceae</taxon>
        <taxon>Kosakonia</taxon>
    </lineage>
</organism>
<proteinExistence type="predicted"/>
<feature type="domain" description="PPM-type phosphatase" evidence="2">
    <location>
        <begin position="257"/>
        <end position="502"/>
    </location>
</feature>
<dbReference type="Pfam" id="PF13672">
    <property type="entry name" value="PP2C_2"/>
    <property type="match status" value="1"/>
</dbReference>
<dbReference type="InterPro" id="IPR001932">
    <property type="entry name" value="PPM-type_phosphatase-like_dom"/>
</dbReference>
<sequence length="518" mass="56107">MSAEKEIIGFILQSRGHEVGEAELTALSGEPALRDKLDALFTELENQLAAVEGKATTPQAEESAEAIASADDVVTEPDAEQAAPRPELWKLMPYYEFETPAKATLDPTPPVLKPGQVPPARSAEAERPRPVPCARISVPNARAGEAFCAPLVITLDDGQTATINDVVIPEACGLHFDKAQQVLSGVPSQSGDIEMLVRWSCASHTNGETPLLFVVNPDPRSLWKIIEPPADAPYPKAHVEHEGIVRDGVRIAGASRRGRSHEHAGSFRDDDFYLNHSEETGWSVMLVADGAGSAANSREGSRIAAEVAGEYLFSQLRGPRGAELKQQIARWGTEEQQNTINAMLHHFKQAATLAVNSISNEAIRAEQPVKTYSTTLLATVSLRLGEQLFAAAFWLGDGAIAAYSPSGKVRVLGNPDSGEYAGQTRFLDASIIADPAFSGRISVGKWQDVSHLILMTDGVSDPRFETDNGLRSDEKWTQLVNELSPLLEDAGQAPERLAEWLNFFSPGNHDDRTLVLAW</sequence>